<dbReference type="Gene3D" id="3.10.10.10">
    <property type="entry name" value="HIV Type 1 Reverse Transcriptase, subunit A, domain 1"/>
    <property type="match status" value="1"/>
</dbReference>
<dbReference type="HOGENOM" id="CLU_1362556_0_0_1"/>
<reference evidence="3" key="1">
    <citation type="journal article" date="2011" name="PLoS Biol.">
        <title>Gene gain and loss during evolution of obligate parasitism in the white rust pathogen of Arabidopsis thaliana.</title>
        <authorList>
            <person name="Kemen E."/>
            <person name="Gardiner A."/>
            <person name="Schultz-Larsen T."/>
            <person name="Kemen A.C."/>
            <person name="Balmuth A.L."/>
            <person name="Robert-Seilaniantz A."/>
            <person name="Bailey K."/>
            <person name="Holub E."/>
            <person name="Studholme D.J."/>
            <person name="Maclean D."/>
            <person name="Jones J.D."/>
        </authorList>
    </citation>
    <scope>NUCLEOTIDE SEQUENCE</scope>
</reference>
<feature type="coiled-coil region" evidence="1">
    <location>
        <begin position="85"/>
        <end position="112"/>
    </location>
</feature>
<dbReference type="Gene3D" id="3.30.70.270">
    <property type="match status" value="1"/>
</dbReference>
<dbReference type="EMBL" id="FR824392">
    <property type="protein sequence ID" value="CCA26107.1"/>
    <property type="molecule type" value="Genomic_DNA"/>
</dbReference>
<name>F0WXB5_9STRA</name>
<dbReference type="AlphaFoldDB" id="F0WXB5"/>
<accession>F0WXB5</accession>
<keyword evidence="1" id="KW-0175">Coiled coil</keyword>
<sequence length="201" mass="23270">MTVALRAINAVMVPMAWSMPHLKVVMANLEGSQCEFSLDCFRFYWQLPLDEDSRDYFTIVPPSGELSQTTSSDICRLSQESEALSRSLADKLEELRDALKRERRLNAQTKHLKDKLETSLTKNAECQYQLDDALMTYLQDQRMIKNSTERYKELKADVERSGCKLEEFETFMQQQRKQPEALQLARDHPTTSSAQPPKRSK</sequence>
<gene>
    <name evidence="3" type="primary">AlNc14C347G10867</name>
    <name evidence="3" type="ORF">ALNC14_122510</name>
</gene>
<feature type="region of interest" description="Disordered" evidence="2">
    <location>
        <begin position="172"/>
        <end position="201"/>
    </location>
</feature>
<proteinExistence type="predicted"/>
<evidence type="ECO:0000256" key="1">
    <source>
        <dbReference type="SAM" id="Coils"/>
    </source>
</evidence>
<protein>
    <submittedName>
        <fullName evidence="3">AlNc14C347G10867 protein</fullName>
    </submittedName>
</protein>
<dbReference type="InterPro" id="IPR043502">
    <property type="entry name" value="DNA/RNA_pol_sf"/>
</dbReference>
<reference evidence="3" key="2">
    <citation type="submission" date="2011-02" db="EMBL/GenBank/DDBJ databases">
        <authorList>
            <person name="MacLean D."/>
        </authorList>
    </citation>
    <scope>NUCLEOTIDE SEQUENCE</scope>
</reference>
<evidence type="ECO:0000256" key="2">
    <source>
        <dbReference type="SAM" id="MobiDB-lite"/>
    </source>
</evidence>
<evidence type="ECO:0000313" key="3">
    <source>
        <dbReference type="EMBL" id="CCA26107.1"/>
    </source>
</evidence>
<organism evidence="3">
    <name type="scientific">Albugo laibachii Nc14</name>
    <dbReference type="NCBI Taxonomy" id="890382"/>
    <lineage>
        <taxon>Eukaryota</taxon>
        <taxon>Sar</taxon>
        <taxon>Stramenopiles</taxon>
        <taxon>Oomycota</taxon>
        <taxon>Peronosporomycetes</taxon>
        <taxon>Albuginales</taxon>
        <taxon>Albuginaceae</taxon>
        <taxon>Albugo</taxon>
    </lineage>
</organism>
<dbReference type="InterPro" id="IPR043128">
    <property type="entry name" value="Rev_trsase/Diguanyl_cyclase"/>
</dbReference>
<dbReference type="SUPFAM" id="SSF56672">
    <property type="entry name" value="DNA/RNA polymerases"/>
    <property type="match status" value="1"/>
</dbReference>